<dbReference type="Gene3D" id="1.10.10.10">
    <property type="entry name" value="Winged helix-like DNA-binding domain superfamily/Winged helix DNA-binding domain"/>
    <property type="match status" value="1"/>
</dbReference>
<dbReference type="InterPro" id="IPR036390">
    <property type="entry name" value="WH_DNA-bd_sf"/>
</dbReference>
<dbReference type="InterPro" id="IPR036388">
    <property type="entry name" value="WH-like_DNA-bd_sf"/>
</dbReference>
<dbReference type="InterPro" id="IPR000835">
    <property type="entry name" value="HTH_MarR-typ"/>
</dbReference>
<dbReference type="EMBL" id="ADVR01000112">
    <property type="protein sequence ID" value="EFO79508.1"/>
    <property type="molecule type" value="Genomic_DNA"/>
</dbReference>
<dbReference type="SMART" id="SM00347">
    <property type="entry name" value="HTH_MARR"/>
    <property type="match status" value="1"/>
</dbReference>
<dbReference type="PROSITE" id="PS50995">
    <property type="entry name" value="HTH_MARR_2"/>
    <property type="match status" value="1"/>
</dbReference>
<sequence length="234" mass="26774">MGRSPKPQFLWCFGGYAAKTPQENIFGGGVAAPNPPPKVPCKNTNWACRNPLGVIYSILLNIYIREDSPMASVRRELQTERGTLEEIERAIMQISWLAQRQFMQLLDDERFRLTLPQFYTLIHLQHVGEECKMSDLADATHQSAASLTGVVDRLVEKQLIERSRHKHDRRQVMVCITARGIALISEIRHARREQMQMALGQLSEDEVDTFQLILDQVLAGMQRVTEYGENRRLA</sequence>
<proteinExistence type="predicted"/>
<dbReference type="PANTHER" id="PTHR33164:SF99">
    <property type="entry name" value="MARR FAMILY REGULATORY PROTEIN"/>
    <property type="match status" value="1"/>
</dbReference>
<dbReference type="InterPro" id="IPR039422">
    <property type="entry name" value="MarR/SlyA-like"/>
</dbReference>
<dbReference type="SUPFAM" id="SSF46785">
    <property type="entry name" value="Winged helix' DNA-binding domain"/>
    <property type="match status" value="1"/>
</dbReference>
<keyword evidence="3" id="KW-1185">Reference proteome</keyword>
<organism evidence="2 3">
    <name type="scientific">Oscillochloris trichoides DG-6</name>
    <dbReference type="NCBI Taxonomy" id="765420"/>
    <lineage>
        <taxon>Bacteria</taxon>
        <taxon>Bacillati</taxon>
        <taxon>Chloroflexota</taxon>
        <taxon>Chloroflexia</taxon>
        <taxon>Chloroflexales</taxon>
        <taxon>Chloroflexineae</taxon>
        <taxon>Oscillochloridaceae</taxon>
        <taxon>Oscillochloris</taxon>
    </lineage>
</organism>
<name>E1IH33_9CHLR</name>
<dbReference type="GO" id="GO:0006950">
    <property type="term" value="P:response to stress"/>
    <property type="evidence" value="ECO:0007669"/>
    <property type="project" value="TreeGrafter"/>
</dbReference>
<dbReference type="Proteomes" id="UP000054010">
    <property type="component" value="Unassembled WGS sequence"/>
</dbReference>
<evidence type="ECO:0000313" key="3">
    <source>
        <dbReference type="Proteomes" id="UP000054010"/>
    </source>
</evidence>
<evidence type="ECO:0000313" key="2">
    <source>
        <dbReference type="EMBL" id="EFO79508.1"/>
    </source>
</evidence>
<dbReference type="PANTHER" id="PTHR33164">
    <property type="entry name" value="TRANSCRIPTIONAL REGULATOR, MARR FAMILY"/>
    <property type="match status" value="1"/>
</dbReference>
<dbReference type="PRINTS" id="PR00598">
    <property type="entry name" value="HTHMARR"/>
</dbReference>
<dbReference type="STRING" id="765420.OSCT_2634"/>
<gene>
    <name evidence="2" type="ORF">OSCT_2634</name>
</gene>
<dbReference type="Pfam" id="PF12802">
    <property type="entry name" value="MarR_2"/>
    <property type="match status" value="1"/>
</dbReference>
<reference evidence="2 3" key="1">
    <citation type="journal article" date="2011" name="J. Bacteriol.">
        <title>Draft genome sequence of the anoxygenic filamentous phototrophic bacterium Oscillochloris trichoides subsp. DG-6.</title>
        <authorList>
            <person name="Kuznetsov B.B."/>
            <person name="Ivanovsky R.N."/>
            <person name="Keppen O.I."/>
            <person name="Sukhacheva M.V."/>
            <person name="Bumazhkin B.K."/>
            <person name="Patutina E.O."/>
            <person name="Beletsky A.V."/>
            <person name="Mardanov A.V."/>
            <person name="Baslerov R.V."/>
            <person name="Panteleeva A.N."/>
            <person name="Kolganova T.V."/>
            <person name="Ravin N.V."/>
            <person name="Skryabin K.G."/>
        </authorList>
    </citation>
    <scope>NUCLEOTIDE SEQUENCE [LARGE SCALE GENOMIC DNA]</scope>
    <source>
        <strain evidence="2 3">DG-6</strain>
    </source>
</reference>
<comment type="caution">
    <text evidence="2">The sequence shown here is derived from an EMBL/GenBank/DDBJ whole genome shotgun (WGS) entry which is preliminary data.</text>
</comment>
<protein>
    <submittedName>
        <fullName evidence="2">Transcriptional regulator, MarR family</fullName>
    </submittedName>
</protein>
<evidence type="ECO:0000259" key="1">
    <source>
        <dbReference type="PROSITE" id="PS50995"/>
    </source>
</evidence>
<feature type="domain" description="HTH marR-type" evidence="1">
    <location>
        <begin position="84"/>
        <end position="219"/>
    </location>
</feature>
<dbReference type="HOGENOM" id="CLU_1184095_0_0_0"/>
<dbReference type="eggNOG" id="COG1846">
    <property type="taxonomic scope" value="Bacteria"/>
</dbReference>
<dbReference type="GO" id="GO:0003700">
    <property type="term" value="F:DNA-binding transcription factor activity"/>
    <property type="evidence" value="ECO:0007669"/>
    <property type="project" value="InterPro"/>
</dbReference>
<accession>E1IH33</accession>
<dbReference type="AlphaFoldDB" id="E1IH33"/>